<keyword evidence="8" id="KW-0406">Ion transport</keyword>
<evidence type="ECO:0000256" key="9">
    <source>
        <dbReference type="ARBA" id="ARBA00023136"/>
    </source>
</evidence>
<evidence type="ECO:0000256" key="7">
    <source>
        <dbReference type="ARBA" id="ARBA00023053"/>
    </source>
</evidence>
<dbReference type="GO" id="GO:0006814">
    <property type="term" value="P:sodium ion transport"/>
    <property type="evidence" value="ECO:0007669"/>
    <property type="project" value="UniProtKB-KW"/>
</dbReference>
<comment type="similarity">
    <text evidence="2 11">Belongs to the sodium:solute symporter (SSF) (TC 2.A.21) family.</text>
</comment>
<dbReference type="AlphaFoldDB" id="A0A0V0J7R2"/>
<dbReference type="InterPro" id="IPR001734">
    <property type="entry name" value="Na/solute_symporter"/>
</dbReference>
<dbReference type="EMBL" id="GEEE01002085">
    <property type="protein sequence ID" value="JAP61140.1"/>
    <property type="molecule type" value="Transcribed_RNA"/>
</dbReference>
<keyword evidence="10" id="KW-0739">Sodium transport</keyword>
<dbReference type="PANTHER" id="PTHR42985:SF40">
    <property type="entry name" value="LD47995P-RELATED"/>
    <property type="match status" value="1"/>
</dbReference>
<dbReference type="EMBL" id="GEEE01011672">
    <property type="protein sequence ID" value="JAP51553.1"/>
    <property type="molecule type" value="Transcribed_RNA"/>
</dbReference>
<name>A0A0V0J7R2_SCHSO</name>
<keyword evidence="9 12" id="KW-0472">Membrane</keyword>
<feature type="transmembrane region" description="Helical" evidence="12">
    <location>
        <begin position="141"/>
        <end position="160"/>
    </location>
</feature>
<evidence type="ECO:0000256" key="4">
    <source>
        <dbReference type="ARBA" id="ARBA00022475"/>
    </source>
</evidence>
<comment type="subcellular location">
    <subcellularLocation>
        <location evidence="1">Cell membrane</location>
        <topology evidence="1">Multi-pass membrane protein</topology>
    </subcellularLocation>
</comment>
<feature type="transmembrane region" description="Helical" evidence="12">
    <location>
        <begin position="64"/>
        <end position="85"/>
    </location>
</feature>
<evidence type="ECO:0000256" key="6">
    <source>
        <dbReference type="ARBA" id="ARBA00022989"/>
    </source>
</evidence>
<evidence type="ECO:0000256" key="8">
    <source>
        <dbReference type="ARBA" id="ARBA00023065"/>
    </source>
</evidence>
<evidence type="ECO:0000256" key="5">
    <source>
        <dbReference type="ARBA" id="ARBA00022692"/>
    </source>
</evidence>
<protein>
    <submittedName>
        <fullName evidence="13">Sodium-dependent multivitamin transporter</fullName>
    </submittedName>
</protein>
<evidence type="ECO:0000313" key="13">
    <source>
        <dbReference type="EMBL" id="JAP61140.1"/>
    </source>
</evidence>
<keyword evidence="4" id="KW-1003">Cell membrane</keyword>
<organism evidence="13">
    <name type="scientific">Schistocephalus solidus</name>
    <name type="common">Tapeworm</name>
    <dbReference type="NCBI Taxonomy" id="70667"/>
    <lineage>
        <taxon>Eukaryota</taxon>
        <taxon>Metazoa</taxon>
        <taxon>Spiralia</taxon>
        <taxon>Lophotrochozoa</taxon>
        <taxon>Platyhelminthes</taxon>
        <taxon>Cestoda</taxon>
        <taxon>Eucestoda</taxon>
        <taxon>Diphyllobothriidea</taxon>
        <taxon>Diphyllobothriidae</taxon>
        <taxon>Schistocephalus</taxon>
    </lineage>
</organism>
<keyword evidence="7" id="KW-0915">Sodium</keyword>
<evidence type="ECO:0000256" key="1">
    <source>
        <dbReference type="ARBA" id="ARBA00004651"/>
    </source>
</evidence>
<feature type="transmembrane region" description="Helical" evidence="12">
    <location>
        <begin position="97"/>
        <end position="120"/>
    </location>
</feature>
<dbReference type="PANTHER" id="PTHR42985">
    <property type="entry name" value="SODIUM-COUPLED MONOCARBOXYLATE TRANSPORTER"/>
    <property type="match status" value="1"/>
</dbReference>
<keyword evidence="5 12" id="KW-0812">Transmembrane</keyword>
<dbReference type="Gene3D" id="1.20.1730.10">
    <property type="entry name" value="Sodium/glucose cotransporter"/>
    <property type="match status" value="1"/>
</dbReference>
<dbReference type="PROSITE" id="PS50283">
    <property type="entry name" value="NA_SOLUT_SYMP_3"/>
    <property type="match status" value="1"/>
</dbReference>
<proteinExistence type="inferred from homology"/>
<evidence type="ECO:0000256" key="3">
    <source>
        <dbReference type="ARBA" id="ARBA00022448"/>
    </source>
</evidence>
<keyword evidence="3" id="KW-0813">Transport</keyword>
<evidence type="ECO:0000256" key="11">
    <source>
        <dbReference type="RuleBase" id="RU362091"/>
    </source>
</evidence>
<dbReference type="GO" id="GO:0005886">
    <property type="term" value="C:plasma membrane"/>
    <property type="evidence" value="ECO:0007669"/>
    <property type="project" value="UniProtKB-SubCell"/>
</dbReference>
<evidence type="ECO:0000256" key="10">
    <source>
        <dbReference type="ARBA" id="ARBA00023201"/>
    </source>
</evidence>
<feature type="transmembrane region" description="Helical" evidence="12">
    <location>
        <begin position="172"/>
        <end position="194"/>
    </location>
</feature>
<reference evidence="13" key="1">
    <citation type="submission" date="2016-01" db="EMBL/GenBank/DDBJ databases">
        <title>Reference transcriptome for the parasite Schistocephalus solidus: insights into the molecular evolution of parasitism.</title>
        <authorList>
            <person name="Hebert F.O."/>
            <person name="Grambauer S."/>
            <person name="Barber I."/>
            <person name="Landry C.R."/>
            <person name="Aubin-Horth N."/>
        </authorList>
    </citation>
    <scope>NUCLEOTIDE SEQUENCE</scope>
</reference>
<feature type="transmembrane region" description="Helical" evidence="12">
    <location>
        <begin position="12"/>
        <end position="29"/>
    </location>
</feature>
<sequence>MSFYLDWPDYVVFVFLLIIYASIGIFYGYSAQIKSLIARIFKKGSAIQNNANTTEDMFLGNRQLTLFPIIGSTLASFLSAVALMGNNAEVYLYGIEFWLLILGYIIAFPVAAEVYTPVFYNLRLTSAHEYLELRFSRLVRWLVTLTFEFQMLIYMAVVLYAPSLALNRGKRIIFNVLQPVSAPISTLCIFKLIIFKFYGRT</sequence>
<dbReference type="InterPro" id="IPR051163">
    <property type="entry name" value="Sodium:Solute_Symporter_SSF"/>
</dbReference>
<evidence type="ECO:0000256" key="2">
    <source>
        <dbReference type="ARBA" id="ARBA00006434"/>
    </source>
</evidence>
<dbReference type="Pfam" id="PF00474">
    <property type="entry name" value="SSF"/>
    <property type="match status" value="1"/>
</dbReference>
<dbReference type="InterPro" id="IPR038377">
    <property type="entry name" value="Na/Glc_symporter_sf"/>
</dbReference>
<evidence type="ECO:0000256" key="12">
    <source>
        <dbReference type="SAM" id="Phobius"/>
    </source>
</evidence>
<dbReference type="EMBL" id="GEEE01023067">
    <property type="protein sequence ID" value="JAP40158.1"/>
    <property type="molecule type" value="Transcribed_RNA"/>
</dbReference>
<accession>A0A0V0J7R2</accession>
<gene>
    <name evidence="13" type="primary">SC5A6</name>
    <name evidence="13" type="ORF">TR153086</name>
</gene>
<dbReference type="GO" id="GO:0015293">
    <property type="term" value="F:symporter activity"/>
    <property type="evidence" value="ECO:0007669"/>
    <property type="project" value="TreeGrafter"/>
</dbReference>
<keyword evidence="6 12" id="KW-1133">Transmembrane helix</keyword>